<feature type="domain" description="Phosphoribosyltransferase" evidence="13">
    <location>
        <begin position="36"/>
        <end position="144"/>
    </location>
</feature>
<dbReference type="Gene3D" id="3.40.50.2020">
    <property type="match status" value="1"/>
</dbReference>
<dbReference type="InterPro" id="IPR000836">
    <property type="entry name" value="PRTase_dom"/>
</dbReference>
<evidence type="ECO:0000256" key="10">
    <source>
        <dbReference type="ARBA" id="ARBA00022679"/>
    </source>
</evidence>
<keyword evidence="8 12" id="KW-0963">Cytoplasm</keyword>
<evidence type="ECO:0000256" key="12">
    <source>
        <dbReference type="HAMAP-Rule" id="MF_00004"/>
    </source>
</evidence>
<dbReference type="EMBL" id="UFTJ01000001">
    <property type="protein sequence ID" value="SSZ46924.1"/>
    <property type="molecule type" value="Genomic_DNA"/>
</dbReference>
<dbReference type="GO" id="GO:0005737">
    <property type="term" value="C:cytoplasm"/>
    <property type="evidence" value="ECO:0007669"/>
    <property type="project" value="UniProtKB-SubCell"/>
</dbReference>
<dbReference type="NCBIfam" id="NF002634">
    <property type="entry name" value="PRK02304.1-3"/>
    <property type="match status" value="1"/>
</dbReference>
<dbReference type="Pfam" id="PF00156">
    <property type="entry name" value="Pribosyltran"/>
    <property type="match status" value="1"/>
</dbReference>
<organism evidence="14 15">
    <name type="scientific">Bergeyella zoohelcum</name>
    <dbReference type="NCBI Taxonomy" id="1015"/>
    <lineage>
        <taxon>Bacteria</taxon>
        <taxon>Pseudomonadati</taxon>
        <taxon>Bacteroidota</taxon>
        <taxon>Flavobacteriia</taxon>
        <taxon>Flavobacteriales</taxon>
        <taxon>Weeksellaceae</taxon>
        <taxon>Bergeyella</taxon>
    </lineage>
</organism>
<accession>A0A376BZM5</accession>
<evidence type="ECO:0000256" key="1">
    <source>
        <dbReference type="ARBA" id="ARBA00000868"/>
    </source>
</evidence>
<keyword evidence="11 12" id="KW-0660">Purine salvage</keyword>
<dbReference type="InterPro" id="IPR050054">
    <property type="entry name" value="UPRTase/APRTase"/>
</dbReference>
<dbReference type="HAMAP" id="MF_00004">
    <property type="entry name" value="Aden_phosphoribosyltr"/>
    <property type="match status" value="1"/>
</dbReference>
<reference evidence="14 15" key="1">
    <citation type="submission" date="2018-06" db="EMBL/GenBank/DDBJ databases">
        <authorList>
            <consortium name="Pathogen Informatics"/>
            <person name="Doyle S."/>
        </authorList>
    </citation>
    <scope>NUCLEOTIDE SEQUENCE [LARGE SCALE GENOMIC DNA]</scope>
    <source>
        <strain evidence="14 15">NCTC11661</strain>
    </source>
</reference>
<dbReference type="GO" id="GO:0044209">
    <property type="term" value="P:AMP salvage"/>
    <property type="evidence" value="ECO:0007669"/>
    <property type="project" value="UniProtKB-UniRule"/>
</dbReference>
<dbReference type="GO" id="GO:0002055">
    <property type="term" value="F:adenine binding"/>
    <property type="evidence" value="ECO:0007669"/>
    <property type="project" value="TreeGrafter"/>
</dbReference>
<protein>
    <recommendedName>
        <fullName evidence="7 12">Adenine phosphoribosyltransferase</fullName>
        <shortName evidence="12">APRT</shortName>
        <ecNumber evidence="7 12">2.4.2.7</ecNumber>
    </recommendedName>
</protein>
<dbReference type="GO" id="GO:0003999">
    <property type="term" value="F:adenine phosphoribosyltransferase activity"/>
    <property type="evidence" value="ECO:0007669"/>
    <property type="project" value="UniProtKB-UniRule"/>
</dbReference>
<dbReference type="PANTHER" id="PTHR32315:SF3">
    <property type="entry name" value="ADENINE PHOSPHORIBOSYLTRANSFERASE"/>
    <property type="match status" value="1"/>
</dbReference>
<dbReference type="NCBIfam" id="NF002636">
    <property type="entry name" value="PRK02304.1-5"/>
    <property type="match status" value="1"/>
</dbReference>
<proteinExistence type="inferred from homology"/>
<comment type="subunit">
    <text evidence="6 12">Homodimer.</text>
</comment>
<dbReference type="EC" id="2.4.2.7" evidence="7 12"/>
<comment type="subcellular location">
    <subcellularLocation>
        <location evidence="3 12">Cytoplasm</location>
    </subcellularLocation>
</comment>
<dbReference type="PANTHER" id="PTHR32315">
    <property type="entry name" value="ADENINE PHOSPHORIBOSYLTRANSFERASE"/>
    <property type="match status" value="1"/>
</dbReference>
<sequence>MKNQLAKQIDQTIENIPNFPIARVQFKDISPLFLNPELYKKVVKAFADFSRGKVDVVCGLESRGYLFGVSIAAELNVPFVLVRKKGKLPPPVIGQSYALEYGTAEIEMREGQIQPGQRVLIHDDLLATGGTAAAATHLIEKQGGIVAQYSFLIELFELHGRGKLKKEEVELLSLTGY</sequence>
<evidence type="ECO:0000259" key="13">
    <source>
        <dbReference type="Pfam" id="PF00156"/>
    </source>
</evidence>
<evidence type="ECO:0000256" key="3">
    <source>
        <dbReference type="ARBA" id="ARBA00004496"/>
    </source>
</evidence>
<evidence type="ECO:0000256" key="4">
    <source>
        <dbReference type="ARBA" id="ARBA00004659"/>
    </source>
</evidence>
<dbReference type="GO" id="GO:0006168">
    <property type="term" value="P:adenine salvage"/>
    <property type="evidence" value="ECO:0007669"/>
    <property type="project" value="InterPro"/>
</dbReference>
<evidence type="ECO:0000256" key="11">
    <source>
        <dbReference type="ARBA" id="ARBA00022726"/>
    </source>
</evidence>
<name>A0A376BZM5_9FLAO</name>
<dbReference type="GO" id="GO:0006166">
    <property type="term" value="P:purine ribonucleoside salvage"/>
    <property type="evidence" value="ECO:0007669"/>
    <property type="project" value="UniProtKB-KW"/>
</dbReference>
<dbReference type="UniPathway" id="UPA00588">
    <property type="reaction ID" value="UER00646"/>
</dbReference>
<evidence type="ECO:0000313" key="15">
    <source>
        <dbReference type="Proteomes" id="UP000255515"/>
    </source>
</evidence>
<evidence type="ECO:0000256" key="2">
    <source>
        <dbReference type="ARBA" id="ARBA00003968"/>
    </source>
</evidence>
<dbReference type="RefSeq" id="WP_002686653.1">
    <property type="nucleotide sequence ID" value="NZ_UFTJ01000001.1"/>
</dbReference>
<dbReference type="FunFam" id="3.40.50.2020:FF:000004">
    <property type="entry name" value="Adenine phosphoribosyltransferase"/>
    <property type="match status" value="1"/>
</dbReference>
<dbReference type="InterPro" id="IPR029057">
    <property type="entry name" value="PRTase-like"/>
</dbReference>
<evidence type="ECO:0000256" key="5">
    <source>
        <dbReference type="ARBA" id="ARBA00008391"/>
    </source>
</evidence>
<dbReference type="InterPro" id="IPR005764">
    <property type="entry name" value="Ade_phspho_trans"/>
</dbReference>
<keyword evidence="10 12" id="KW-0808">Transferase</keyword>
<evidence type="ECO:0000256" key="9">
    <source>
        <dbReference type="ARBA" id="ARBA00022676"/>
    </source>
</evidence>
<dbReference type="SUPFAM" id="SSF53271">
    <property type="entry name" value="PRTase-like"/>
    <property type="match status" value="1"/>
</dbReference>
<gene>
    <name evidence="12 14" type="primary">apt</name>
    <name evidence="14" type="ORF">NCTC11661_00586</name>
</gene>
<evidence type="ECO:0000256" key="6">
    <source>
        <dbReference type="ARBA" id="ARBA00011738"/>
    </source>
</evidence>
<dbReference type="CDD" id="cd06223">
    <property type="entry name" value="PRTases_typeI"/>
    <property type="match status" value="1"/>
</dbReference>
<comment type="pathway">
    <text evidence="4 12">Purine metabolism; AMP biosynthesis via salvage pathway; AMP from adenine: step 1/1.</text>
</comment>
<comment type="catalytic activity">
    <reaction evidence="1 12">
        <text>AMP + diphosphate = 5-phospho-alpha-D-ribose 1-diphosphate + adenine</text>
        <dbReference type="Rhea" id="RHEA:16609"/>
        <dbReference type="ChEBI" id="CHEBI:16708"/>
        <dbReference type="ChEBI" id="CHEBI:33019"/>
        <dbReference type="ChEBI" id="CHEBI:58017"/>
        <dbReference type="ChEBI" id="CHEBI:456215"/>
        <dbReference type="EC" id="2.4.2.7"/>
    </reaction>
</comment>
<comment type="function">
    <text evidence="2 12">Catalyzes a salvage reaction resulting in the formation of AMP, that is energically less costly than de novo synthesis.</text>
</comment>
<dbReference type="GO" id="GO:0016208">
    <property type="term" value="F:AMP binding"/>
    <property type="evidence" value="ECO:0007669"/>
    <property type="project" value="TreeGrafter"/>
</dbReference>
<dbReference type="Proteomes" id="UP000255515">
    <property type="component" value="Unassembled WGS sequence"/>
</dbReference>
<evidence type="ECO:0000256" key="8">
    <source>
        <dbReference type="ARBA" id="ARBA00022490"/>
    </source>
</evidence>
<dbReference type="AlphaFoldDB" id="A0A376BZM5"/>
<keyword evidence="9 12" id="KW-0328">Glycosyltransferase</keyword>
<evidence type="ECO:0000313" key="14">
    <source>
        <dbReference type="EMBL" id="SSZ46924.1"/>
    </source>
</evidence>
<comment type="similarity">
    <text evidence="5 12">Belongs to the purine/pyrimidine phosphoribosyltransferase family.</text>
</comment>
<evidence type="ECO:0000256" key="7">
    <source>
        <dbReference type="ARBA" id="ARBA00011893"/>
    </source>
</evidence>